<keyword evidence="3 10" id="KW-0813">Transport</keyword>
<evidence type="ECO:0000256" key="7">
    <source>
        <dbReference type="ARBA" id="ARBA00022989"/>
    </source>
</evidence>
<feature type="transmembrane region" description="Helical" evidence="10">
    <location>
        <begin position="62"/>
        <end position="87"/>
    </location>
</feature>
<comment type="similarity">
    <text evidence="2 10">Belongs to the TrkH potassium transport family.</text>
</comment>
<evidence type="ECO:0000256" key="8">
    <source>
        <dbReference type="ARBA" id="ARBA00023065"/>
    </source>
</evidence>
<feature type="transmembrane region" description="Helical" evidence="10">
    <location>
        <begin position="526"/>
        <end position="546"/>
    </location>
</feature>
<accession>A0ABR0KPH4</accession>
<dbReference type="PIRSF" id="PIRSF002450">
    <property type="entry name" value="K+_transpter_TRK"/>
    <property type="match status" value="1"/>
</dbReference>
<evidence type="ECO:0000256" key="4">
    <source>
        <dbReference type="ARBA" id="ARBA00022538"/>
    </source>
</evidence>
<evidence type="ECO:0000256" key="11">
    <source>
        <dbReference type="SAM" id="MobiDB-lite"/>
    </source>
</evidence>
<protein>
    <recommendedName>
        <fullName evidence="10">Potassium transport protein</fullName>
    </recommendedName>
</protein>
<feature type="transmembrane region" description="Helical" evidence="10">
    <location>
        <begin position="397"/>
        <end position="417"/>
    </location>
</feature>
<evidence type="ECO:0000256" key="5">
    <source>
        <dbReference type="ARBA" id="ARBA00022692"/>
    </source>
</evidence>
<feature type="transmembrane region" description="Helical" evidence="10">
    <location>
        <begin position="9"/>
        <end position="28"/>
    </location>
</feature>
<evidence type="ECO:0000256" key="6">
    <source>
        <dbReference type="ARBA" id="ARBA00022958"/>
    </source>
</evidence>
<evidence type="ECO:0000313" key="12">
    <source>
        <dbReference type="EMBL" id="KAK5102442.1"/>
    </source>
</evidence>
<gene>
    <name evidence="12" type="ORF">LTR24_000001</name>
</gene>
<dbReference type="PANTHER" id="PTHR31064:SF5">
    <property type="entry name" value="POTASSIUM ION TRANSPORTER (EUROFUNG)"/>
    <property type="match status" value="1"/>
</dbReference>
<dbReference type="NCBIfam" id="TIGR00934">
    <property type="entry name" value="2a38euk"/>
    <property type="match status" value="1"/>
</dbReference>
<dbReference type="InterPro" id="IPR003445">
    <property type="entry name" value="Cat_transpt"/>
</dbReference>
<dbReference type="InterPro" id="IPR051143">
    <property type="entry name" value="TrkH_K-transport"/>
</dbReference>
<keyword evidence="7 10" id="KW-1133">Transmembrane helix</keyword>
<reference evidence="12 13" key="1">
    <citation type="submission" date="2023-08" db="EMBL/GenBank/DDBJ databases">
        <title>Black Yeasts Isolated from many extreme environments.</title>
        <authorList>
            <person name="Coleine C."/>
            <person name="Stajich J.E."/>
            <person name="Selbmann L."/>
        </authorList>
    </citation>
    <scope>NUCLEOTIDE SEQUENCE [LARGE SCALE GENOMIC DNA]</scope>
    <source>
        <strain evidence="12 13">CCFEE 5885</strain>
    </source>
</reference>
<proteinExistence type="inferred from homology"/>
<dbReference type="InterPro" id="IPR015958">
    <property type="entry name" value="Trk1_fungi"/>
</dbReference>
<sequence>MITAYLSTTYLYIVSLGILGFVVLYPYGNLSSTEAYFFGVSGSTESGLNVVDINLLALYQQLILYSVPVFGNMQVISILIVIVRLVWFRKHLKAKANATSSQQTRNKSKKAVVEAAKDENHEKQRLAQRSQSWTAQTIQNQDGPTDIALKDPPKQPNIEEGPSKDESQKRQRPSSLAERQGRLSGDQHSSTSPVPGIRKAHTAATPTPAELEWTDNVPAHVTFAPPPRRSTAPADNGHNHNHTHISTLPPLPSDEEDASDEKRGRAYEHLPPLSHTRSTEAYEAIPRRRQRRGPSPDSMSFHRVVTNVFVLGDSDPGTGRGNLDSLTRPLSRTRSRDSSGSRSRSRPRKKSTTEKFKLSAQAMIGRNSHFTNLSEEDRNRLGGIEYRALKLLLKVILSYYVSLHLIGIICLTPWIHLTENPKYRDYLASCGINITWWSIFSAGTMSNNLGFTLTPDSMIHFRDAVFPILVMTILAYAGHTFYPVGLRVLIWTLSKIYRKDHKIQEPLHFLLDHPRRCYTLLFPSRATWILAGILIALNTVDVILIICLDLDNPEITTVPIAPRFISSIFQAASSRHTGTSTFNLANVNPGVQFSLLVMMYVSIYPIAISVRSSNTYEESSLGLYGDDEDPDSLNDTTNSKTYLKSHIRNQLSFDLWYIFLGCFCVCCSEASRIMDKNDPDFTVFPVFFEVASAYGNVGLSLGHPSVSTSLSGTFNIFSKLVICAMMIRGRHRGLPVRLDRAIMLPSDKFSADEEEQIESKLAVRTLPKLKQFHTQ</sequence>
<dbReference type="EMBL" id="JAVRRG010000001">
    <property type="protein sequence ID" value="KAK5102442.1"/>
    <property type="molecule type" value="Genomic_DNA"/>
</dbReference>
<keyword evidence="8 10" id="KW-0406">Ion transport</keyword>
<dbReference type="Proteomes" id="UP001345013">
    <property type="component" value="Unassembled WGS sequence"/>
</dbReference>
<dbReference type="Pfam" id="PF02386">
    <property type="entry name" value="TrkH"/>
    <property type="match status" value="1"/>
</dbReference>
<name>A0ABR0KPH4_9EURO</name>
<comment type="caution">
    <text evidence="12">The sequence shown here is derived from an EMBL/GenBank/DDBJ whole genome shotgun (WGS) entry which is preliminary data.</text>
</comment>
<keyword evidence="9 10" id="KW-0472">Membrane</keyword>
<feature type="region of interest" description="Disordered" evidence="11">
    <location>
        <begin position="98"/>
        <end position="355"/>
    </location>
</feature>
<evidence type="ECO:0000313" key="13">
    <source>
        <dbReference type="Proteomes" id="UP001345013"/>
    </source>
</evidence>
<feature type="compositionally biased region" description="Basic and acidic residues" evidence="11">
    <location>
        <begin position="111"/>
        <end position="125"/>
    </location>
</feature>
<evidence type="ECO:0000256" key="1">
    <source>
        <dbReference type="ARBA" id="ARBA00004141"/>
    </source>
</evidence>
<feature type="transmembrane region" description="Helical" evidence="10">
    <location>
        <begin position="591"/>
        <end position="610"/>
    </location>
</feature>
<dbReference type="PANTHER" id="PTHR31064">
    <property type="entry name" value="POTASSIUM TRANSPORT PROTEIN DDB_G0292412-RELATED"/>
    <property type="match status" value="1"/>
</dbReference>
<evidence type="ECO:0000256" key="9">
    <source>
        <dbReference type="ARBA" id="ARBA00023136"/>
    </source>
</evidence>
<feature type="compositionally biased region" description="Polar residues" evidence="11">
    <location>
        <begin position="127"/>
        <end position="143"/>
    </location>
</feature>
<keyword evidence="4 10" id="KW-0633">Potassium transport</keyword>
<keyword evidence="13" id="KW-1185">Reference proteome</keyword>
<keyword evidence="6 10" id="KW-0630">Potassium</keyword>
<evidence type="ECO:0000256" key="10">
    <source>
        <dbReference type="PIRNR" id="PIRNR002450"/>
    </source>
</evidence>
<dbReference type="InterPro" id="IPR004773">
    <property type="entry name" value="K/Na_transp_Trk1/HKT1"/>
</dbReference>
<evidence type="ECO:0000256" key="2">
    <source>
        <dbReference type="ARBA" id="ARBA00009137"/>
    </source>
</evidence>
<comment type="caution">
    <text evidence="10">Lacks conserved residue(s) required for the propagation of feature annotation.</text>
</comment>
<keyword evidence="5 10" id="KW-0812">Transmembrane</keyword>
<organism evidence="12 13">
    <name type="scientific">Lithohypha guttulata</name>
    <dbReference type="NCBI Taxonomy" id="1690604"/>
    <lineage>
        <taxon>Eukaryota</taxon>
        <taxon>Fungi</taxon>
        <taxon>Dikarya</taxon>
        <taxon>Ascomycota</taxon>
        <taxon>Pezizomycotina</taxon>
        <taxon>Eurotiomycetes</taxon>
        <taxon>Chaetothyriomycetidae</taxon>
        <taxon>Chaetothyriales</taxon>
        <taxon>Trichomeriaceae</taxon>
        <taxon>Lithohypha</taxon>
    </lineage>
</organism>
<comment type="subcellular location">
    <subcellularLocation>
        <location evidence="1">Membrane</location>
        <topology evidence="1">Multi-pass membrane protein</topology>
    </subcellularLocation>
</comment>
<feature type="transmembrane region" description="Helical" evidence="10">
    <location>
        <begin position="464"/>
        <end position="490"/>
    </location>
</feature>
<evidence type="ECO:0000256" key="3">
    <source>
        <dbReference type="ARBA" id="ARBA00022448"/>
    </source>
</evidence>
<feature type="compositionally biased region" description="Low complexity" evidence="11">
    <location>
        <begin position="323"/>
        <end position="333"/>
    </location>
</feature>